<dbReference type="InterPro" id="IPR058245">
    <property type="entry name" value="NreC/VraR/RcsB-like_REC"/>
</dbReference>
<reference evidence="2" key="1">
    <citation type="submission" date="2018-05" db="EMBL/GenBank/DDBJ databases">
        <authorList>
            <person name="Lanie J.A."/>
            <person name="Ng W.-L."/>
            <person name="Kazmierczak K.M."/>
            <person name="Andrzejewski T.M."/>
            <person name="Davidsen T.M."/>
            <person name="Wayne K.J."/>
            <person name="Tettelin H."/>
            <person name="Glass J.I."/>
            <person name="Rusch D."/>
            <person name="Podicherti R."/>
            <person name="Tsui H.-C.T."/>
            <person name="Winkler M.E."/>
        </authorList>
    </citation>
    <scope>NUCLEOTIDE SEQUENCE</scope>
</reference>
<name>A0A381V456_9ZZZZ</name>
<dbReference type="InterPro" id="IPR051015">
    <property type="entry name" value="EvgA-like"/>
</dbReference>
<organism evidence="2">
    <name type="scientific">marine metagenome</name>
    <dbReference type="NCBI Taxonomy" id="408172"/>
    <lineage>
        <taxon>unclassified sequences</taxon>
        <taxon>metagenomes</taxon>
        <taxon>ecological metagenomes</taxon>
    </lineage>
</organism>
<feature type="domain" description="Response regulatory" evidence="1">
    <location>
        <begin position="4"/>
        <end position="122"/>
    </location>
</feature>
<proteinExistence type="predicted"/>
<dbReference type="CDD" id="cd17535">
    <property type="entry name" value="REC_NarL-like"/>
    <property type="match status" value="1"/>
</dbReference>
<dbReference type="PANTHER" id="PTHR45566">
    <property type="entry name" value="HTH-TYPE TRANSCRIPTIONAL REGULATOR YHJB-RELATED"/>
    <property type="match status" value="1"/>
</dbReference>
<dbReference type="PANTHER" id="PTHR45566:SF2">
    <property type="entry name" value="NARL SUBFAMILY"/>
    <property type="match status" value="1"/>
</dbReference>
<dbReference type="InterPro" id="IPR001789">
    <property type="entry name" value="Sig_transdc_resp-reg_receiver"/>
</dbReference>
<dbReference type="Pfam" id="PF00072">
    <property type="entry name" value="Response_reg"/>
    <property type="match status" value="1"/>
</dbReference>
<evidence type="ECO:0000259" key="1">
    <source>
        <dbReference type="PROSITE" id="PS50110"/>
    </source>
</evidence>
<accession>A0A381V456</accession>
<dbReference type="InterPro" id="IPR011006">
    <property type="entry name" value="CheY-like_superfamily"/>
</dbReference>
<dbReference type="EMBL" id="UINC01007650">
    <property type="protein sequence ID" value="SVA34437.1"/>
    <property type="molecule type" value="Genomic_DNA"/>
</dbReference>
<dbReference type="AlphaFoldDB" id="A0A381V456"/>
<evidence type="ECO:0000313" key="2">
    <source>
        <dbReference type="EMBL" id="SVA34437.1"/>
    </source>
</evidence>
<dbReference type="Gene3D" id="3.40.50.2300">
    <property type="match status" value="1"/>
</dbReference>
<dbReference type="PROSITE" id="PS50110">
    <property type="entry name" value="RESPONSE_REGULATORY"/>
    <property type="match status" value="1"/>
</dbReference>
<dbReference type="GO" id="GO:0000160">
    <property type="term" value="P:phosphorelay signal transduction system"/>
    <property type="evidence" value="ECO:0007669"/>
    <property type="project" value="InterPro"/>
</dbReference>
<sequence length="222" mass="24692">MTTSVLIADDSPYIRTAYRRILETQDDLEVSVVVDDGRAAVEAAEGISLDVAILDVRMPRLDGITAGKKIREASPSTAIVIVSAFDDWTYIQDLVATDPGGKAYILKNSLDDIGELIRVVRQVRKGYVIFDHVLVDKLVGYYERHTSPEAREFSKGHLDVITLYSRGFERSEIGSMLEISSDQLDQNLSDLFTYLEIDESDDRGSQVATTISFLHRCVALDA</sequence>
<dbReference type="SUPFAM" id="SSF52172">
    <property type="entry name" value="CheY-like"/>
    <property type="match status" value="1"/>
</dbReference>
<protein>
    <recommendedName>
        <fullName evidence="1">Response regulatory domain-containing protein</fullName>
    </recommendedName>
</protein>
<gene>
    <name evidence="2" type="ORF">METZ01_LOCUS87291</name>
</gene>
<dbReference type="SMART" id="SM00448">
    <property type="entry name" value="REC"/>
    <property type="match status" value="1"/>
</dbReference>